<protein>
    <recommendedName>
        <fullName evidence="8">ATP-dependent helicase BRM</fullName>
    </recommendedName>
</protein>
<dbReference type="InterPro" id="IPR001487">
    <property type="entry name" value="Bromodomain"/>
</dbReference>
<dbReference type="InterPro" id="IPR036427">
    <property type="entry name" value="Bromodomain-like_sf"/>
</dbReference>
<dbReference type="Gene3D" id="3.40.50.10810">
    <property type="entry name" value="Tandem AAA-ATPase domain"/>
    <property type="match status" value="2"/>
</dbReference>
<evidence type="ECO:0000313" key="6">
    <source>
        <dbReference type="EMBL" id="KAJ0966633.1"/>
    </source>
</evidence>
<reference evidence="6" key="2">
    <citation type="journal article" date="2022" name="Hortic Res">
        <title>The genome of Dioscorea zingiberensis sheds light on the biosynthesis, origin and evolution of the medicinally important diosgenin saponins.</title>
        <authorList>
            <person name="Li Y."/>
            <person name="Tan C."/>
            <person name="Li Z."/>
            <person name="Guo J."/>
            <person name="Li S."/>
            <person name="Chen X."/>
            <person name="Wang C."/>
            <person name="Dai X."/>
            <person name="Yang H."/>
            <person name="Song W."/>
            <person name="Hou L."/>
            <person name="Xu J."/>
            <person name="Tong Z."/>
            <person name="Xu A."/>
            <person name="Yuan X."/>
            <person name="Wang W."/>
            <person name="Yang Q."/>
            <person name="Chen L."/>
            <person name="Sun Z."/>
            <person name="Wang K."/>
            <person name="Pan B."/>
            <person name="Chen J."/>
            <person name="Bao Y."/>
            <person name="Liu F."/>
            <person name="Qi X."/>
            <person name="Gang D.R."/>
            <person name="Wen J."/>
            <person name="Li J."/>
        </authorList>
    </citation>
    <scope>NUCLEOTIDE SEQUENCE</scope>
    <source>
        <strain evidence="6">Dzin_1.0</strain>
    </source>
</reference>
<feature type="compositionally biased region" description="Basic residues" evidence="3">
    <location>
        <begin position="1134"/>
        <end position="1144"/>
    </location>
</feature>
<evidence type="ECO:0000256" key="3">
    <source>
        <dbReference type="SAM" id="MobiDB-lite"/>
    </source>
</evidence>
<feature type="domain" description="Helicase C-terminal" evidence="5">
    <location>
        <begin position="745"/>
        <end position="896"/>
    </location>
</feature>
<evidence type="ECO:0008006" key="8">
    <source>
        <dbReference type="Google" id="ProtNLM"/>
    </source>
</evidence>
<dbReference type="SMART" id="SM00297">
    <property type="entry name" value="BROMO"/>
    <property type="match status" value="1"/>
</dbReference>
<keyword evidence="2" id="KW-0103">Bromodomain</keyword>
<evidence type="ECO:0000313" key="7">
    <source>
        <dbReference type="Proteomes" id="UP001085076"/>
    </source>
</evidence>
<feature type="compositionally biased region" description="Polar residues" evidence="3">
    <location>
        <begin position="1107"/>
        <end position="1118"/>
    </location>
</feature>
<dbReference type="EMBL" id="JAGGNH010000007">
    <property type="protein sequence ID" value="KAJ0966633.1"/>
    <property type="molecule type" value="Genomic_DNA"/>
</dbReference>
<dbReference type="SUPFAM" id="SSF47370">
    <property type="entry name" value="Bromodomain"/>
    <property type="match status" value="1"/>
</dbReference>
<dbReference type="PROSITE" id="PS51194">
    <property type="entry name" value="HELICASE_CTER"/>
    <property type="match status" value="1"/>
</dbReference>
<evidence type="ECO:0000256" key="2">
    <source>
        <dbReference type="ARBA" id="ARBA00023117"/>
    </source>
</evidence>
<proteinExistence type="predicted"/>
<dbReference type="GO" id="GO:0016787">
    <property type="term" value="F:hydrolase activity"/>
    <property type="evidence" value="ECO:0007669"/>
    <property type="project" value="UniProtKB-KW"/>
</dbReference>
<dbReference type="SMART" id="SM00490">
    <property type="entry name" value="HELICc"/>
    <property type="match status" value="1"/>
</dbReference>
<sequence length="1434" mass="165578">MQAPDPSPPGPQTPVRGSIRQQQQQQGFRQEVLQQLQSGVSQGVLSGNNSRPRQMEQGNTFVYHLNESQPSQAPIEQSDSMNMMRTGQQYLQAHVQNMANSQLRAQLQARQVARLAAMQRPTIASTCGLHLRPPSWRPPVPSESSSRRNSLSDLPAQMGHVRRQQPILSGFQPSDGSTSSVLNSNNFHMQQQQFGGQSQENQNVIVPKHPFVHGNRGMRVRLQARLRTEVDQQQQEIMTMPDRLYERFTRQCERRRNDLLKQCQLANKAARKKHLKSIFHWRKKFLEVHMGIRDARTICNRGVLKHHEKMLKEFLKRRDEDRTKRMEALKNNDVDIYREMLLEQQFDIPGDAAERYSVLSTFLSQTEEYLLKHGHKIMVAQFQGISIEDAMSSTACAGEEVMIRNSFSEMNSGMDDSSPNKYYNLAHSIKEGVVRQPSMLQAGTLRDYQIVGLQWMLSLYNNKLNGILADEMGLGKTVQSELRKWLPSISCIFYIGTKDQRLSLFSQEVLALRFNVLVTSYEFVMHDRTKLSKIDWKYIIIDEAQRMKDRESVLARDLDKYRCQRRLLLTGTPLQNDLKELWSLLNLLLPEVFDNGKAFHDWFSKPFRKDTSSHNAEDDWLETEKKVIIIHRLHQILEPFMLRRRVEDVEGALPHKVSVVLRCSMSPLQSCIYDWIKSSGTIRVDPEDELRRVQKNPRYQVKKYKHLTNKCMELRKVCNHPLLTYPYFNDYSKEFIVRSCGKLWVLDRVLIKLQRAGHRVLLFSTMTKLLDILEEYLQWRQLIYRRIDGTSSLQDRESAIMDFNSPDSTCFIFLLSIRAAGRGLNLQTADTVIIYDPDPNPQNEVQAVARVHRIGQKREVKVIYMEAVADKIYSHQKEDDLMNGGTGVVLVKDDLSAKDRYVGSIESLIRDKIQQYKIDMADEVINAGRFDQRTTHEERRITLETLLHDEERYQESSVYDVPSLQEVNRMIARSEEEIKLFDQMDEEFDWSVEIMKYNHVPKWLRSGSQELNAVINHLSKKSSKNFLTSDVDFGSSELFHGLSPCDTARRGRRRNCRQTGNNCSIYKVSEYEDDEDFGASSDETESSSHEVVEIEDFEDMEFEVDGQPSNKDQQSGSWNHDLDDNEEGLIHQPTMKRKRSIRSRRPVCNVEKPEKCSNKSTVVTQHSSQMPILKVNHDYDFLSRSHPVTVKCYERGSAFKRKGNLPSIEVLNTALPQPEASGFLFRPADGSMQMKCKNVISNLQMRINKDGDQIIPILSDFWKKSESSSFVSQAMIGNNLDLQKIDQRLDFLGYVTISDFAADVQLVLKNAVQSCNYSNEVRNEAMKLNNIFFNLMKNSFPETDKWATSSSMAFFQPGVLSSPLQLHLRNLVTCKKKRKHRERPTIIKWIPLQQQQGAGGHNGDSFVTKDQGSKPAKRMRTGAGTKRATHRRRR</sequence>
<dbReference type="InterPro" id="IPR000330">
    <property type="entry name" value="SNF2_N"/>
</dbReference>
<feature type="region of interest" description="Disordered" evidence="3">
    <location>
        <begin position="1104"/>
        <end position="1144"/>
    </location>
</feature>
<dbReference type="OrthoDB" id="6017at2759"/>
<feature type="domain" description="Helicase ATP-binding" evidence="4">
    <location>
        <begin position="429"/>
        <end position="591"/>
    </location>
</feature>
<dbReference type="Gene3D" id="1.20.920.10">
    <property type="entry name" value="Bromodomain-like"/>
    <property type="match status" value="1"/>
</dbReference>
<dbReference type="Gene3D" id="3.40.50.300">
    <property type="entry name" value="P-loop containing nucleotide triphosphate hydrolases"/>
    <property type="match status" value="1"/>
</dbReference>
<gene>
    <name evidence="6" type="ORF">J5N97_023550</name>
</gene>
<feature type="compositionally biased region" description="Low complexity" evidence="3">
    <location>
        <begin position="21"/>
        <end position="30"/>
    </location>
</feature>
<dbReference type="GO" id="GO:0005524">
    <property type="term" value="F:ATP binding"/>
    <property type="evidence" value="ECO:0007669"/>
    <property type="project" value="InterPro"/>
</dbReference>
<dbReference type="SUPFAM" id="SSF52540">
    <property type="entry name" value="P-loop containing nucleoside triphosphate hydrolases"/>
    <property type="match status" value="2"/>
</dbReference>
<dbReference type="InterPro" id="IPR027417">
    <property type="entry name" value="P-loop_NTPase"/>
</dbReference>
<dbReference type="InterPro" id="IPR001650">
    <property type="entry name" value="Helicase_C-like"/>
</dbReference>
<evidence type="ECO:0000256" key="1">
    <source>
        <dbReference type="ARBA" id="ARBA00022801"/>
    </source>
</evidence>
<dbReference type="InterPro" id="IPR038718">
    <property type="entry name" value="SNF2-like_sf"/>
</dbReference>
<feature type="compositionally biased region" description="Low complexity" evidence="3">
    <location>
        <begin position="142"/>
        <end position="152"/>
    </location>
</feature>
<dbReference type="InterPro" id="IPR049730">
    <property type="entry name" value="SNF2/RAD54-like_C"/>
</dbReference>
<feature type="region of interest" description="Disordered" evidence="3">
    <location>
        <begin position="1393"/>
        <end position="1434"/>
    </location>
</feature>
<keyword evidence="1" id="KW-0378">Hydrolase</keyword>
<feature type="compositionally biased region" description="Pro residues" evidence="3">
    <location>
        <begin position="1"/>
        <end position="12"/>
    </location>
</feature>
<evidence type="ECO:0000259" key="5">
    <source>
        <dbReference type="PROSITE" id="PS51194"/>
    </source>
</evidence>
<dbReference type="SMART" id="SM00487">
    <property type="entry name" value="DEXDc"/>
    <property type="match status" value="1"/>
</dbReference>
<dbReference type="Pfam" id="PF00176">
    <property type="entry name" value="SNF2-rel_dom"/>
    <property type="match status" value="1"/>
</dbReference>
<reference evidence="6" key="1">
    <citation type="submission" date="2021-03" db="EMBL/GenBank/DDBJ databases">
        <authorList>
            <person name="Li Z."/>
            <person name="Yang C."/>
        </authorList>
    </citation>
    <scope>NUCLEOTIDE SEQUENCE</scope>
    <source>
        <strain evidence="6">Dzin_1.0</strain>
        <tissue evidence="6">Leaf</tissue>
    </source>
</reference>
<comment type="caution">
    <text evidence="6">The sequence shown here is derived from an EMBL/GenBank/DDBJ whole genome shotgun (WGS) entry which is preliminary data.</text>
</comment>
<dbReference type="Gene3D" id="1.20.5.170">
    <property type="match status" value="1"/>
</dbReference>
<dbReference type="InterPro" id="IPR014001">
    <property type="entry name" value="Helicase_ATP-bd"/>
</dbReference>
<feature type="region of interest" description="Disordered" evidence="3">
    <location>
        <begin position="1"/>
        <end position="30"/>
    </location>
</feature>
<accession>A0A9D5H7Z9</accession>
<keyword evidence="7" id="KW-1185">Reference proteome</keyword>
<name>A0A9D5H7Z9_9LILI</name>
<dbReference type="Proteomes" id="UP001085076">
    <property type="component" value="Miscellaneous, Linkage group lg07"/>
</dbReference>
<dbReference type="Pfam" id="PF00271">
    <property type="entry name" value="Helicase_C"/>
    <property type="match status" value="1"/>
</dbReference>
<organism evidence="6 7">
    <name type="scientific">Dioscorea zingiberensis</name>
    <dbReference type="NCBI Taxonomy" id="325984"/>
    <lineage>
        <taxon>Eukaryota</taxon>
        <taxon>Viridiplantae</taxon>
        <taxon>Streptophyta</taxon>
        <taxon>Embryophyta</taxon>
        <taxon>Tracheophyta</taxon>
        <taxon>Spermatophyta</taxon>
        <taxon>Magnoliopsida</taxon>
        <taxon>Liliopsida</taxon>
        <taxon>Dioscoreales</taxon>
        <taxon>Dioscoreaceae</taxon>
        <taxon>Dioscorea</taxon>
    </lineage>
</organism>
<evidence type="ECO:0000259" key="4">
    <source>
        <dbReference type="PROSITE" id="PS51192"/>
    </source>
</evidence>
<dbReference type="PROSITE" id="PS51192">
    <property type="entry name" value="HELICASE_ATP_BIND_1"/>
    <property type="match status" value="1"/>
</dbReference>
<feature type="region of interest" description="Disordered" evidence="3">
    <location>
        <begin position="129"/>
        <end position="152"/>
    </location>
</feature>
<dbReference type="PANTHER" id="PTHR10799">
    <property type="entry name" value="SNF2/RAD54 HELICASE FAMILY"/>
    <property type="match status" value="1"/>
</dbReference>
<dbReference type="CDD" id="cd18793">
    <property type="entry name" value="SF2_C_SNF"/>
    <property type="match status" value="1"/>
</dbReference>